<dbReference type="EMBL" id="IACJ01053332">
    <property type="protein sequence ID" value="LAA42711.1"/>
    <property type="molecule type" value="Transcribed_RNA"/>
</dbReference>
<protein>
    <submittedName>
        <fullName evidence="1">Uncharacterized protein</fullName>
    </submittedName>
</protein>
<sequence>MDLPPNRPRPVFLLVRSNPAWDNVVGVHLSKRHIAGQPFLDVSNPLHGNAERGEIRHYPADAVLADKEGQRVFRETNQQVERDVKQPTLLGDFLQASEHKTEVADGGIQEFGHQAEADVQGQALF</sequence>
<dbReference type="EMBL" id="IACJ01053328">
    <property type="protein sequence ID" value="LAA42700.1"/>
    <property type="molecule type" value="Transcribed_RNA"/>
</dbReference>
<proteinExistence type="predicted"/>
<accession>A0A2D4F5D6</accession>
<organism evidence="1">
    <name type="scientific">Micrurus corallinus</name>
    <name type="common">Brazilian coral snake</name>
    <dbReference type="NCBI Taxonomy" id="54390"/>
    <lineage>
        <taxon>Eukaryota</taxon>
        <taxon>Metazoa</taxon>
        <taxon>Chordata</taxon>
        <taxon>Craniata</taxon>
        <taxon>Vertebrata</taxon>
        <taxon>Euteleostomi</taxon>
        <taxon>Lepidosauria</taxon>
        <taxon>Squamata</taxon>
        <taxon>Bifurcata</taxon>
        <taxon>Unidentata</taxon>
        <taxon>Episquamata</taxon>
        <taxon>Toxicofera</taxon>
        <taxon>Serpentes</taxon>
        <taxon>Colubroidea</taxon>
        <taxon>Elapidae</taxon>
        <taxon>Elapinae</taxon>
        <taxon>Micrurus</taxon>
    </lineage>
</organism>
<reference evidence="1" key="2">
    <citation type="submission" date="2017-11" db="EMBL/GenBank/DDBJ databases">
        <title>Coralsnake Venomics: Analyses of Venom Gland Transcriptomes and Proteomes of Six Brazilian Taxa.</title>
        <authorList>
            <person name="Aird S.D."/>
            <person name="Jorge da Silva N."/>
            <person name="Qiu L."/>
            <person name="Villar-Briones A."/>
            <person name="Aparecida-Saddi V."/>
            <person name="Campos-Telles M.P."/>
            <person name="Grau M."/>
            <person name="Mikheyev A.S."/>
        </authorList>
    </citation>
    <scope>NUCLEOTIDE SEQUENCE</scope>
    <source>
        <tissue evidence="1">Venom_gland</tissue>
    </source>
</reference>
<dbReference type="AlphaFoldDB" id="A0A2D4F5D6"/>
<reference evidence="1" key="1">
    <citation type="submission" date="2017-07" db="EMBL/GenBank/DDBJ databases">
        <authorList>
            <person name="Mikheyev A."/>
            <person name="Grau M."/>
        </authorList>
    </citation>
    <scope>NUCLEOTIDE SEQUENCE</scope>
    <source>
        <tissue evidence="1">Venom_gland</tissue>
    </source>
</reference>
<name>A0A2D4F5D6_MICCO</name>
<evidence type="ECO:0000313" key="1">
    <source>
        <dbReference type="EMBL" id="LAA42711.1"/>
    </source>
</evidence>